<dbReference type="PANTHER" id="PTHR23026:SF90">
    <property type="entry name" value="IODOTYROSINE DEIODINASE 1"/>
    <property type="match status" value="1"/>
</dbReference>
<evidence type="ECO:0000313" key="6">
    <source>
        <dbReference type="Proteomes" id="UP000092401"/>
    </source>
</evidence>
<dbReference type="AlphaFoldDB" id="A0A150IIH4"/>
<dbReference type="InterPro" id="IPR029479">
    <property type="entry name" value="Nitroreductase"/>
</dbReference>
<feature type="domain" description="Nitroreductase" evidence="4">
    <location>
        <begin position="20"/>
        <end position="188"/>
    </location>
</feature>
<name>A0A150IIH4_9EURY</name>
<evidence type="ECO:0000256" key="1">
    <source>
        <dbReference type="ARBA" id="ARBA00022630"/>
    </source>
</evidence>
<organism evidence="5 6">
    <name type="scientific">Candidatus Methanofastidiosum methylothiophilum</name>
    <dbReference type="NCBI Taxonomy" id="1705564"/>
    <lineage>
        <taxon>Archaea</taxon>
        <taxon>Methanobacteriati</taxon>
        <taxon>Methanobacteriota</taxon>
        <taxon>Stenosarchaea group</taxon>
        <taxon>Candidatus Methanofastidiosia</taxon>
        <taxon>Candidatus Methanofastidiosales</taxon>
        <taxon>Candidatus Methanofastidiosaceae</taxon>
        <taxon>Candidatus Methanofastidiosum</taxon>
    </lineage>
</organism>
<dbReference type="PANTHER" id="PTHR23026">
    <property type="entry name" value="NADPH NITROREDUCTASE"/>
    <property type="match status" value="1"/>
</dbReference>
<dbReference type="GO" id="GO:0016491">
    <property type="term" value="F:oxidoreductase activity"/>
    <property type="evidence" value="ECO:0007669"/>
    <property type="project" value="UniProtKB-KW"/>
</dbReference>
<evidence type="ECO:0000256" key="3">
    <source>
        <dbReference type="ARBA" id="ARBA00023002"/>
    </source>
</evidence>
<keyword evidence="3" id="KW-0560">Oxidoreductase</keyword>
<dbReference type="Proteomes" id="UP000092401">
    <property type="component" value="Unassembled WGS sequence"/>
</dbReference>
<dbReference type="EMBL" id="LNGE01000049">
    <property type="protein sequence ID" value="KYC44668.1"/>
    <property type="molecule type" value="Genomic_DNA"/>
</dbReference>
<dbReference type="InterPro" id="IPR000415">
    <property type="entry name" value="Nitroreductase-like"/>
</dbReference>
<sequence>MKNQNNSIIQKSKELLLFMKKRRTIRLFDKKEIPLEVIENCISIAGTAPSGANMQPWTFVVVKDQKTKEKIRIEAEKVEEEFYSHKISDEWRECLKPLNLDIRKPFLEQAPYLICIFYQIYSLDKDEKRVKHYYPIESIGIATGFLISALHQLGIATLTYTPAPMNFLNKILSRPESEKPFLILVVGYPSSEYNLPTLSKKELKDIMVTI</sequence>
<comment type="caution">
    <text evidence="5">The sequence shown here is derived from an EMBL/GenBank/DDBJ whole genome shotgun (WGS) entry which is preliminary data.</text>
</comment>
<dbReference type="SUPFAM" id="SSF55469">
    <property type="entry name" value="FMN-dependent nitroreductase-like"/>
    <property type="match status" value="1"/>
</dbReference>
<keyword evidence="2" id="KW-0288">FMN</keyword>
<evidence type="ECO:0000256" key="2">
    <source>
        <dbReference type="ARBA" id="ARBA00022643"/>
    </source>
</evidence>
<keyword evidence="1" id="KW-0285">Flavoprotein</keyword>
<dbReference type="Gene3D" id="3.40.109.10">
    <property type="entry name" value="NADH Oxidase"/>
    <property type="match status" value="1"/>
</dbReference>
<proteinExistence type="predicted"/>
<protein>
    <submittedName>
        <fullName evidence="5">Malonic semialdehyde reductase</fullName>
    </submittedName>
</protein>
<gene>
    <name evidence="5" type="ORF">APG10_01545</name>
</gene>
<dbReference type="InterPro" id="IPR050627">
    <property type="entry name" value="Nitroreductase/BluB"/>
</dbReference>
<reference evidence="5 6" key="1">
    <citation type="journal article" date="2016" name="ISME J.">
        <title>Chasing the elusive Euryarchaeota class WSA2: genomes reveal a uniquely fastidious methyl-reducing methanogen.</title>
        <authorList>
            <person name="Nobu M.K."/>
            <person name="Narihiro T."/>
            <person name="Kuroda K."/>
            <person name="Mei R."/>
            <person name="Liu W.T."/>
        </authorList>
    </citation>
    <scope>NUCLEOTIDE SEQUENCE [LARGE SCALE GENOMIC DNA]</scope>
    <source>
        <strain evidence="5">B03fssc0709_Meth_Bin005</strain>
    </source>
</reference>
<dbReference type="Pfam" id="PF00881">
    <property type="entry name" value="Nitroreductase"/>
    <property type="match status" value="1"/>
</dbReference>
<evidence type="ECO:0000259" key="4">
    <source>
        <dbReference type="Pfam" id="PF00881"/>
    </source>
</evidence>
<evidence type="ECO:0000313" key="5">
    <source>
        <dbReference type="EMBL" id="KYC44668.1"/>
    </source>
</evidence>
<accession>A0A150IIH4</accession>
<dbReference type="CDD" id="cd02144">
    <property type="entry name" value="iodotyrosine_dehalogenase"/>
    <property type="match status" value="1"/>
</dbReference>